<keyword evidence="3" id="KW-1185">Reference proteome</keyword>
<dbReference type="OrthoDB" id="5456285at2"/>
<comment type="caution">
    <text evidence="2">The sequence shown here is derived from an EMBL/GenBank/DDBJ whole genome shotgun (WGS) entry which is preliminary data.</text>
</comment>
<reference evidence="2 3" key="1">
    <citation type="journal article" date="2018" name="Arch. Microbiol.">
        <title>New insights into the metabolic potential of the phototrophic purple bacterium Rhodopila globiformis DSM 161(T) from its draft genome sequence and evidence for a vanadium-dependent nitrogenase.</title>
        <authorList>
            <person name="Imhoff J.F."/>
            <person name="Rahn T."/>
            <person name="Kunzel S."/>
            <person name="Neulinger S.C."/>
        </authorList>
    </citation>
    <scope>NUCLEOTIDE SEQUENCE [LARGE SCALE GENOMIC DNA]</scope>
    <source>
        <strain evidence="2 3">DSM 16996</strain>
    </source>
</reference>
<proteinExistence type="predicted"/>
<dbReference type="AlphaFoldDB" id="A0A2S6N8Z2"/>
<evidence type="ECO:0000313" key="3">
    <source>
        <dbReference type="Proteomes" id="UP000239089"/>
    </source>
</evidence>
<dbReference type="PANTHER" id="PTHR44591">
    <property type="entry name" value="STRESS RESPONSE REGULATOR PROTEIN 1"/>
    <property type="match status" value="1"/>
</dbReference>
<keyword evidence="2" id="KW-0808">Transferase</keyword>
<accession>A0A2S6N8Z2</accession>
<dbReference type="PANTHER" id="PTHR44591:SF25">
    <property type="entry name" value="CHEMOTAXIS TWO-COMPONENT RESPONSE REGULATOR"/>
    <property type="match status" value="1"/>
</dbReference>
<dbReference type="RefSeq" id="WP_104507762.1">
    <property type="nucleotide sequence ID" value="NZ_JACIGC010000002.1"/>
</dbReference>
<dbReference type="EMBL" id="NHSJ01000065">
    <property type="protein sequence ID" value="PPQ31079.1"/>
    <property type="molecule type" value="Genomic_DNA"/>
</dbReference>
<dbReference type="PROSITE" id="PS50110">
    <property type="entry name" value="RESPONSE_REGULATORY"/>
    <property type="match status" value="1"/>
</dbReference>
<evidence type="ECO:0000313" key="2">
    <source>
        <dbReference type="EMBL" id="PPQ31079.1"/>
    </source>
</evidence>
<dbReference type="Proteomes" id="UP000239089">
    <property type="component" value="Unassembled WGS sequence"/>
</dbReference>
<dbReference type="SUPFAM" id="SSF52172">
    <property type="entry name" value="CheY-like"/>
    <property type="match status" value="1"/>
</dbReference>
<protein>
    <submittedName>
        <fullName evidence="2">Two-component system sensor histidine kinase/response regulator</fullName>
    </submittedName>
</protein>
<dbReference type="Gene3D" id="3.40.50.2300">
    <property type="match status" value="1"/>
</dbReference>
<keyword evidence="1" id="KW-0597">Phosphoprotein</keyword>
<sequence>MSAIALIVDDSPTMLMSIGGMLTKMGLKVEQAASGEEALGKLRSGLKPRLMITDLNMGKMNGIELIREARKAPGMTFIPILMLTTESEQAKRQEARLAGATGWLVKPVNPASLTKLVDQFIPDR</sequence>
<name>A0A2S6N8Z2_9HYPH</name>
<evidence type="ECO:0000256" key="1">
    <source>
        <dbReference type="ARBA" id="ARBA00022553"/>
    </source>
</evidence>
<dbReference type="GO" id="GO:0000160">
    <property type="term" value="P:phosphorelay signal transduction system"/>
    <property type="evidence" value="ECO:0007669"/>
    <property type="project" value="InterPro"/>
</dbReference>
<dbReference type="GO" id="GO:0016301">
    <property type="term" value="F:kinase activity"/>
    <property type="evidence" value="ECO:0007669"/>
    <property type="project" value="UniProtKB-KW"/>
</dbReference>
<keyword evidence="2" id="KW-0418">Kinase</keyword>
<dbReference type="InterPro" id="IPR050595">
    <property type="entry name" value="Bact_response_regulator"/>
</dbReference>
<dbReference type="InterPro" id="IPR011006">
    <property type="entry name" value="CheY-like_superfamily"/>
</dbReference>
<organism evidence="2 3">
    <name type="scientific">Rhodoblastus sphagnicola</name>
    <dbReference type="NCBI Taxonomy" id="333368"/>
    <lineage>
        <taxon>Bacteria</taxon>
        <taxon>Pseudomonadati</taxon>
        <taxon>Pseudomonadota</taxon>
        <taxon>Alphaproteobacteria</taxon>
        <taxon>Hyphomicrobiales</taxon>
        <taxon>Rhodoblastaceae</taxon>
        <taxon>Rhodoblastus</taxon>
    </lineage>
</organism>
<dbReference type="InterPro" id="IPR001789">
    <property type="entry name" value="Sig_transdc_resp-reg_receiver"/>
</dbReference>
<gene>
    <name evidence="2" type="ORF">CCR94_10175</name>
</gene>
<dbReference type="Pfam" id="PF00072">
    <property type="entry name" value="Response_reg"/>
    <property type="match status" value="1"/>
</dbReference>
<dbReference type="SMART" id="SM00448">
    <property type="entry name" value="REC"/>
    <property type="match status" value="1"/>
</dbReference>